<evidence type="ECO:0000313" key="5">
    <source>
        <dbReference type="Proteomes" id="UP001305779"/>
    </source>
</evidence>
<name>A0ABR0E0U1_ZASCE</name>
<evidence type="ECO:0000259" key="3">
    <source>
        <dbReference type="Pfam" id="PF09792"/>
    </source>
</evidence>
<dbReference type="InterPro" id="IPR009078">
    <property type="entry name" value="Ferritin-like_SF"/>
</dbReference>
<comment type="caution">
    <text evidence="4">The sequence shown here is derived from an EMBL/GenBank/DDBJ whole genome shotgun (WGS) entry which is preliminary data.</text>
</comment>
<dbReference type="PANTHER" id="PTHR39613:SF1">
    <property type="entry name" value="ANCHORED CELL WALL PROTEIN, PUTATIVE (AFU_ORTHOLOGUE AFUA_4G08960)-RELATED"/>
    <property type="match status" value="1"/>
</dbReference>
<feature type="compositionally biased region" description="Low complexity" evidence="1">
    <location>
        <begin position="308"/>
        <end position="318"/>
    </location>
</feature>
<feature type="domain" description="Ubiquitin 3 binding protein But2 C-terminal" evidence="3">
    <location>
        <begin position="355"/>
        <end position="493"/>
    </location>
</feature>
<proteinExistence type="predicted"/>
<dbReference type="PANTHER" id="PTHR39613">
    <property type="entry name" value="ANCHORED CELL WALL PROTEIN, PUTATIVE (AFU_ORTHOLOGUE AFUA_4G08960)-RELATED"/>
    <property type="match status" value="1"/>
</dbReference>
<dbReference type="InterPro" id="IPR018620">
    <property type="entry name" value="Ubiquitin3-bd_protein_But2_C"/>
</dbReference>
<sequence>MRPSFVTLFAVLTAAAPFDKRQATTITDAQILNYALTLEHLEATFYQEGLANFTQQDFEDAGLGGLFYNNLKEIAHDETTHVSFLTGALQAAGAPATAACDYAFGTTTLAEFVTVANVLEGVGVSAYLGAAASIVNKDYLTAAGSILTVEARHSAFWRENQSPPQSPFPSPFDIPLDFNEVYSLAVQFITSCPKSNPPLPVKAFPAITLTSPSGEVVNGTTLELTVAESVMAAGAYFITSTGSVAAPLMGSGTKYSVTVPSGAQAGQEYLVLTKDMNAPTDENIVAGPVVIMVADNDYGVTVPPTPCPSETAPPMSSQAPPPPMSSKASPPLPATTTMPAPPATTCPGELTGAYQTPHLIVPIKSTSPNQAYGTQYTATITETECVIFNFDIPASYAGKTCEYNFLFPEQSMLETSSYTLSGSGSLDMWALSSAADQSTSWNNAPAKASHLGGWSPSPGSKWSPWSGSCAAGTAVSVEMCASESLSFTFFEDT</sequence>
<dbReference type="Pfam" id="PF09792">
    <property type="entry name" value="But2"/>
    <property type="match status" value="1"/>
</dbReference>
<evidence type="ECO:0000313" key="4">
    <source>
        <dbReference type="EMBL" id="KAK4494875.1"/>
    </source>
</evidence>
<dbReference type="Pfam" id="PF13668">
    <property type="entry name" value="Ferritin_2"/>
    <property type="match status" value="1"/>
</dbReference>
<keyword evidence="2" id="KW-0732">Signal</keyword>
<dbReference type="Gene3D" id="1.20.1260.10">
    <property type="match status" value="1"/>
</dbReference>
<dbReference type="EMBL" id="JAXOVC010000013">
    <property type="protein sequence ID" value="KAK4494875.1"/>
    <property type="molecule type" value="Genomic_DNA"/>
</dbReference>
<dbReference type="CDD" id="cd00657">
    <property type="entry name" value="Ferritin_like"/>
    <property type="match status" value="1"/>
</dbReference>
<feature type="chain" id="PRO_5045553084" description="Ubiquitin 3 binding protein But2 C-terminal domain-containing protein" evidence="2">
    <location>
        <begin position="24"/>
        <end position="493"/>
    </location>
</feature>
<gene>
    <name evidence="4" type="ORF">PRZ48_014231</name>
</gene>
<feature type="compositionally biased region" description="Low complexity" evidence="1">
    <location>
        <begin position="325"/>
        <end position="338"/>
    </location>
</feature>
<feature type="signal peptide" evidence="2">
    <location>
        <begin position="1"/>
        <end position="23"/>
    </location>
</feature>
<dbReference type="Proteomes" id="UP001305779">
    <property type="component" value="Unassembled WGS sequence"/>
</dbReference>
<evidence type="ECO:0000256" key="2">
    <source>
        <dbReference type="SAM" id="SignalP"/>
    </source>
</evidence>
<dbReference type="InterPro" id="IPR012347">
    <property type="entry name" value="Ferritin-like"/>
</dbReference>
<organism evidence="4 5">
    <name type="scientific">Zasmidium cellare</name>
    <name type="common">Wine cellar mold</name>
    <name type="synonym">Racodium cellare</name>
    <dbReference type="NCBI Taxonomy" id="395010"/>
    <lineage>
        <taxon>Eukaryota</taxon>
        <taxon>Fungi</taxon>
        <taxon>Dikarya</taxon>
        <taxon>Ascomycota</taxon>
        <taxon>Pezizomycotina</taxon>
        <taxon>Dothideomycetes</taxon>
        <taxon>Dothideomycetidae</taxon>
        <taxon>Mycosphaerellales</taxon>
        <taxon>Mycosphaerellaceae</taxon>
        <taxon>Zasmidium</taxon>
    </lineage>
</organism>
<feature type="region of interest" description="Disordered" evidence="1">
    <location>
        <begin position="302"/>
        <end position="339"/>
    </location>
</feature>
<dbReference type="SUPFAM" id="SSF47240">
    <property type="entry name" value="Ferritin-like"/>
    <property type="match status" value="1"/>
</dbReference>
<accession>A0ABR0E0U1</accession>
<keyword evidence="5" id="KW-1185">Reference proteome</keyword>
<evidence type="ECO:0000256" key="1">
    <source>
        <dbReference type="SAM" id="MobiDB-lite"/>
    </source>
</evidence>
<protein>
    <recommendedName>
        <fullName evidence="3">Ubiquitin 3 binding protein But2 C-terminal domain-containing protein</fullName>
    </recommendedName>
</protein>
<reference evidence="4 5" key="1">
    <citation type="journal article" date="2023" name="G3 (Bethesda)">
        <title>A chromosome-level genome assembly of Zasmidium syzygii isolated from banana leaves.</title>
        <authorList>
            <person name="van Westerhoven A.C."/>
            <person name="Mehrabi R."/>
            <person name="Talebi R."/>
            <person name="Steentjes M.B.F."/>
            <person name="Corcolon B."/>
            <person name="Chong P.A."/>
            <person name="Kema G.H.J."/>
            <person name="Seidl M.F."/>
        </authorList>
    </citation>
    <scope>NUCLEOTIDE SEQUENCE [LARGE SCALE GENOMIC DNA]</scope>
    <source>
        <strain evidence="4 5">P124</strain>
    </source>
</reference>